<reference evidence="3 4" key="1">
    <citation type="submission" date="2019-05" db="EMBL/GenBank/DDBJ databases">
        <title>Tamlana fucoidanivorans sp. nov., isolated from the surface of algae collected from Fujian province in China.</title>
        <authorList>
            <person name="Li J."/>
        </authorList>
    </citation>
    <scope>NUCLEOTIDE SEQUENCE [LARGE SCALE GENOMIC DNA]</scope>
    <source>
        <strain evidence="3 4">CW2-9</strain>
    </source>
</reference>
<dbReference type="GO" id="GO:0009244">
    <property type="term" value="P:lipopolysaccharide core region biosynthetic process"/>
    <property type="evidence" value="ECO:0007669"/>
    <property type="project" value="TreeGrafter"/>
</dbReference>
<keyword evidence="1" id="KW-0328">Glycosyltransferase</keyword>
<gene>
    <name evidence="3" type="ORF">FGF67_00470</name>
</gene>
<comment type="caution">
    <text evidence="3">The sequence shown here is derived from an EMBL/GenBank/DDBJ whole genome shotgun (WGS) entry which is preliminary data.</text>
</comment>
<protein>
    <submittedName>
        <fullName evidence="3">Glycosyltransferase family 9 protein</fullName>
    </submittedName>
</protein>
<keyword evidence="2 3" id="KW-0808">Transferase</keyword>
<dbReference type="GO" id="GO:0005829">
    <property type="term" value="C:cytosol"/>
    <property type="evidence" value="ECO:0007669"/>
    <property type="project" value="TreeGrafter"/>
</dbReference>
<evidence type="ECO:0000256" key="1">
    <source>
        <dbReference type="ARBA" id="ARBA00022676"/>
    </source>
</evidence>
<dbReference type="Proteomes" id="UP000308713">
    <property type="component" value="Unassembled WGS sequence"/>
</dbReference>
<organism evidence="3 4">
    <name type="scientific">Allotamlana fucoidanivorans</name>
    <dbReference type="NCBI Taxonomy" id="2583814"/>
    <lineage>
        <taxon>Bacteria</taxon>
        <taxon>Pseudomonadati</taxon>
        <taxon>Bacteroidota</taxon>
        <taxon>Flavobacteriia</taxon>
        <taxon>Flavobacteriales</taxon>
        <taxon>Flavobacteriaceae</taxon>
        <taxon>Allotamlana</taxon>
    </lineage>
</organism>
<dbReference type="EMBL" id="VDCS01000001">
    <property type="protein sequence ID" value="TNJ47265.1"/>
    <property type="molecule type" value="Genomic_DNA"/>
</dbReference>
<dbReference type="InterPro" id="IPR051199">
    <property type="entry name" value="LPS_LOS_Heptosyltrfase"/>
</dbReference>
<dbReference type="InterPro" id="IPR002201">
    <property type="entry name" value="Glyco_trans_9"/>
</dbReference>
<dbReference type="GO" id="GO:0008713">
    <property type="term" value="F:ADP-heptose-lipopolysaccharide heptosyltransferase activity"/>
    <property type="evidence" value="ECO:0007669"/>
    <property type="project" value="TreeGrafter"/>
</dbReference>
<evidence type="ECO:0000256" key="2">
    <source>
        <dbReference type="ARBA" id="ARBA00022679"/>
    </source>
</evidence>
<name>A0A5C4SSK6_9FLAO</name>
<evidence type="ECO:0000313" key="3">
    <source>
        <dbReference type="EMBL" id="TNJ47265.1"/>
    </source>
</evidence>
<proteinExistence type="predicted"/>
<keyword evidence="4" id="KW-1185">Reference proteome</keyword>
<dbReference type="PANTHER" id="PTHR30160">
    <property type="entry name" value="TETRAACYLDISACCHARIDE 4'-KINASE-RELATED"/>
    <property type="match status" value="1"/>
</dbReference>
<dbReference type="AlphaFoldDB" id="A0A5C4SSK6"/>
<evidence type="ECO:0000313" key="4">
    <source>
        <dbReference type="Proteomes" id="UP000308713"/>
    </source>
</evidence>
<dbReference type="CDD" id="cd03789">
    <property type="entry name" value="GT9_LPS_heptosyltransferase"/>
    <property type="match status" value="1"/>
</dbReference>
<dbReference type="Gene3D" id="3.40.50.2000">
    <property type="entry name" value="Glycogen Phosphorylase B"/>
    <property type="match status" value="2"/>
</dbReference>
<accession>A0A5C4SSK6</accession>
<sequence>MGDVAMTIPVLRALIHQYPEVKITVLTREFFTPFFRDLSGVEVFSAEVNGKHKGLLGLYKLAKTLNIKNFDCVADLHDVLRSKILRRLVHADKYAVIDKGRKDKKALISGKQFQPLKSTHERYADVFRALGFPLNLGNPVFPKKASLSDVTKPFISKTKKNIGVAPFATYEGKMYPLELMKKVIEELASNYHVILFGGGSKEKAILEDFERQFKHVVNVVGKLDLRDELDLISNLDVMLSMDSGNAHMAAMYGVKVVTIWGVTHPYAGFTPFNQPENHALLPDRVQFPMIPTSVYGNKYPEAYKKASGSILPHDIVSKVKAII</sequence>
<dbReference type="Pfam" id="PF01075">
    <property type="entry name" value="Glyco_transf_9"/>
    <property type="match status" value="1"/>
</dbReference>
<dbReference type="OrthoDB" id="9768048at2"/>
<dbReference type="PANTHER" id="PTHR30160:SF22">
    <property type="entry name" value="LIPOPOLYSACCHARIDE CORE BIOSYNTHESIS PROTEIN"/>
    <property type="match status" value="1"/>
</dbReference>
<dbReference type="SUPFAM" id="SSF53756">
    <property type="entry name" value="UDP-Glycosyltransferase/glycogen phosphorylase"/>
    <property type="match status" value="1"/>
</dbReference>